<dbReference type="PANTHER" id="PTHR30290">
    <property type="entry name" value="PERIPLASMIC BINDING COMPONENT OF ABC TRANSPORTER"/>
    <property type="match status" value="1"/>
</dbReference>
<organism evidence="7 8">
    <name type="scientific">Piscinibacter terrae</name>
    <dbReference type="NCBI Taxonomy" id="2496871"/>
    <lineage>
        <taxon>Bacteria</taxon>
        <taxon>Pseudomonadati</taxon>
        <taxon>Pseudomonadota</taxon>
        <taxon>Betaproteobacteria</taxon>
        <taxon>Burkholderiales</taxon>
        <taxon>Sphaerotilaceae</taxon>
        <taxon>Piscinibacter</taxon>
    </lineage>
</organism>
<comment type="similarity">
    <text evidence="2">Belongs to the bacterial solute-binding protein 5 family.</text>
</comment>
<evidence type="ECO:0000313" key="8">
    <source>
        <dbReference type="Proteomes" id="UP000267464"/>
    </source>
</evidence>
<gene>
    <name evidence="7" type="ORF">DZC73_14930</name>
</gene>
<evidence type="ECO:0000256" key="1">
    <source>
        <dbReference type="ARBA" id="ARBA00004196"/>
    </source>
</evidence>
<comment type="subcellular location">
    <subcellularLocation>
        <location evidence="1">Cell envelope</location>
    </subcellularLocation>
</comment>
<dbReference type="CDD" id="cd08505">
    <property type="entry name" value="PBP2_NikA_DppA_OppA_like_18"/>
    <property type="match status" value="1"/>
</dbReference>
<evidence type="ECO:0000256" key="3">
    <source>
        <dbReference type="ARBA" id="ARBA00022448"/>
    </source>
</evidence>
<dbReference type="GO" id="GO:1904680">
    <property type="term" value="F:peptide transmembrane transporter activity"/>
    <property type="evidence" value="ECO:0007669"/>
    <property type="project" value="TreeGrafter"/>
</dbReference>
<name>A0A3N7IXF3_9BURK</name>
<feature type="transmembrane region" description="Helical" evidence="5">
    <location>
        <begin position="719"/>
        <end position="738"/>
    </location>
</feature>
<dbReference type="InterPro" id="IPR039424">
    <property type="entry name" value="SBP_5"/>
</dbReference>
<dbReference type="OrthoDB" id="9801912at2"/>
<dbReference type="SUPFAM" id="SSF53850">
    <property type="entry name" value="Periplasmic binding protein-like II"/>
    <property type="match status" value="1"/>
</dbReference>
<evidence type="ECO:0000256" key="5">
    <source>
        <dbReference type="SAM" id="Phobius"/>
    </source>
</evidence>
<comment type="caution">
    <text evidence="7">The sequence shown here is derived from an EMBL/GenBank/DDBJ whole genome shotgun (WGS) entry which is preliminary data.</text>
</comment>
<evidence type="ECO:0000256" key="2">
    <source>
        <dbReference type="ARBA" id="ARBA00005695"/>
    </source>
</evidence>
<dbReference type="Gene3D" id="3.40.190.10">
    <property type="entry name" value="Periplasmic binding protein-like II"/>
    <property type="match status" value="1"/>
</dbReference>
<keyword evidence="5" id="KW-0472">Membrane</keyword>
<dbReference type="Pfam" id="PF00496">
    <property type="entry name" value="SBP_bac_5"/>
    <property type="match status" value="1"/>
</dbReference>
<dbReference type="Proteomes" id="UP000267464">
    <property type="component" value="Unassembled WGS sequence"/>
</dbReference>
<reference evidence="7 8" key="1">
    <citation type="submission" date="2018-08" db="EMBL/GenBank/DDBJ databases">
        <authorList>
            <person name="Khan S.A."/>
            <person name="Jeon C.O."/>
            <person name="Chun B.H."/>
            <person name="Jeong S.E."/>
        </authorList>
    </citation>
    <scope>NUCLEOTIDE SEQUENCE [LARGE SCALE GENOMIC DNA]</scope>
    <source>
        <strain evidence="7 8">S-16</strain>
    </source>
</reference>
<dbReference type="AlphaFoldDB" id="A0A3N7IXF3"/>
<keyword evidence="3" id="KW-0813">Transport</keyword>
<accession>A0A3N7IXF3</accession>
<evidence type="ECO:0000313" key="7">
    <source>
        <dbReference type="EMBL" id="RQP23452.1"/>
    </source>
</evidence>
<dbReference type="Gene3D" id="3.10.105.10">
    <property type="entry name" value="Dipeptide-binding Protein, Domain 3"/>
    <property type="match status" value="1"/>
</dbReference>
<reference evidence="7 8" key="2">
    <citation type="submission" date="2018-12" db="EMBL/GenBank/DDBJ databases">
        <title>Rhizobacter gummiphilus sp. nov., a rubber-degrading bacterium isolated from the soil of a botanical garden in Japan.</title>
        <authorList>
            <person name="Shunsuke S.S."/>
        </authorList>
    </citation>
    <scope>NUCLEOTIDE SEQUENCE [LARGE SCALE GENOMIC DNA]</scope>
    <source>
        <strain evidence="7 8">S-16</strain>
    </source>
</reference>
<dbReference type="EMBL" id="QUSW01000004">
    <property type="protein sequence ID" value="RQP23452.1"/>
    <property type="molecule type" value="Genomic_DNA"/>
</dbReference>
<keyword evidence="5" id="KW-1133">Transmembrane helix</keyword>
<keyword evidence="8" id="KW-1185">Reference proteome</keyword>
<dbReference type="PANTHER" id="PTHR30290:SF10">
    <property type="entry name" value="PERIPLASMIC OLIGOPEPTIDE-BINDING PROTEIN-RELATED"/>
    <property type="match status" value="1"/>
</dbReference>
<keyword evidence="5" id="KW-0812">Transmembrane</keyword>
<protein>
    <submittedName>
        <fullName evidence="7">Peptide ABC transporter substrate-binding protein</fullName>
    </submittedName>
</protein>
<feature type="domain" description="Solute-binding protein family 5" evidence="6">
    <location>
        <begin position="184"/>
        <end position="620"/>
    </location>
</feature>
<dbReference type="InterPro" id="IPR000914">
    <property type="entry name" value="SBP_5_dom"/>
</dbReference>
<keyword evidence="4" id="KW-0732">Signal</keyword>
<sequence>MHGHDQVNANGSAGALLRAPRRLLAVLAVGLSSLLATGCNNSPQPHDGPGSNTLFTAVIESSPRHLDPTASYWSNDTPYTYQIYEPLYGYHYLKRPFVLVPKTAEEVVKPHYLDKDGKELPADTPGEQVVESVYDIPIKKGIMFQPHPAFAKDEQGHYVYHSMKKGELGNRRTPMDFEKTGTRELVAEDFVYALKRHATTRITTPISGIFSEYVVGLKEYMELVKAEDAKLRKGLDPASLDRPMLDFRKWPLAGATAPEKYLFRVRIKGKYPQWNYWMSMTFLAPVAWEADAFYAQPGLAEANMTLDRWPVGTGPYMLVENVQDRRLVMKRNPNYRGEPYPCEGMPGDKENGMLDDCGKKTPFIDTIVSTIEREKVPQRGKFRQGFYDIEVFERVDTGQEYIVEKDDSDEVRKEYDERGFRLDKATDISSWLVGFNMLDPVIGLGDTPEKKLKNRKLRQAISIAMDWEEWSTVFPQKGGEPAMGPLPGGIFGSRHGKADGVNPVTHKVVNGQLVRRSLDDAKKLMVEAGYPDGRDEKTGQPLVINYDYYALPTPERKAEIDWVVKQFAKLGIQLEVRATDNNQFQDKVRKGKHQVFWLGWLADYPDAENFLFLLYGPNGKTRSDGENTSNYENPEYDKLFNQLKFMDDGPQKQELIDKMVHIAQEDAPWSFGYFPFSSAAMQHWLHNARPTVLIRDPGRYYKLDTKEREQRIAQWNKPVWWPVVLGVLAVAAIVWLAMRSFKRRERTNARGEVLAS</sequence>
<dbReference type="GO" id="GO:0015833">
    <property type="term" value="P:peptide transport"/>
    <property type="evidence" value="ECO:0007669"/>
    <property type="project" value="TreeGrafter"/>
</dbReference>
<evidence type="ECO:0000256" key="4">
    <source>
        <dbReference type="ARBA" id="ARBA00022729"/>
    </source>
</evidence>
<proteinExistence type="inferred from homology"/>
<evidence type="ECO:0000259" key="6">
    <source>
        <dbReference type="Pfam" id="PF00496"/>
    </source>
</evidence>
<dbReference type="GO" id="GO:0030313">
    <property type="term" value="C:cell envelope"/>
    <property type="evidence" value="ECO:0007669"/>
    <property type="project" value="UniProtKB-SubCell"/>
</dbReference>